<sequence>MESRVGLDYIVEHAEYAGKLAAALTSPAAAVKKQVFELLSALCVYNADGYARAVDTLDRYKTLKGDRYRLSVVVEELKNATTTDYKTALVAFINCLIISAPRLPDRIRVRNEFIGLGLLPTLSNLRHEAASHPDLGVQLDVFEEQRESDEAQGPGGINLNSHLDVFYAILKQVADTPQEIPFLSILQHLLKLDPKEPVSDIIWDTAETLVHRATLLESREDAAKLLRAPSVQAKVGCMCQHRDTSGAARKQSLQRALSPPPPPPPAPAPPPPAVAAAPPRATRAAPFGTTRAAPTTSTSGLHASRAALPPHLRLRPLSACLSKKSPHPRPR</sequence>
<dbReference type="InterPro" id="IPR010472">
    <property type="entry name" value="FH3_dom"/>
</dbReference>
<protein>
    <submittedName>
        <fullName evidence="3">(apollo) hypothetical protein</fullName>
    </submittedName>
</protein>
<feature type="domain" description="GBD/FH3" evidence="2">
    <location>
        <begin position="1"/>
        <end position="231"/>
    </location>
</feature>
<gene>
    <name evidence="3" type="ORF">PAPOLLO_LOCUS26987</name>
</gene>
<organism evidence="3 4">
    <name type="scientific">Parnassius apollo</name>
    <name type="common">Apollo butterfly</name>
    <name type="synonym">Papilio apollo</name>
    <dbReference type="NCBI Taxonomy" id="110799"/>
    <lineage>
        <taxon>Eukaryota</taxon>
        <taxon>Metazoa</taxon>
        <taxon>Ecdysozoa</taxon>
        <taxon>Arthropoda</taxon>
        <taxon>Hexapoda</taxon>
        <taxon>Insecta</taxon>
        <taxon>Pterygota</taxon>
        <taxon>Neoptera</taxon>
        <taxon>Endopterygota</taxon>
        <taxon>Lepidoptera</taxon>
        <taxon>Glossata</taxon>
        <taxon>Ditrysia</taxon>
        <taxon>Papilionoidea</taxon>
        <taxon>Papilionidae</taxon>
        <taxon>Parnassiinae</taxon>
        <taxon>Parnassini</taxon>
        <taxon>Parnassius</taxon>
        <taxon>Parnassius</taxon>
    </lineage>
</organism>
<dbReference type="SMART" id="SM01139">
    <property type="entry name" value="Drf_FH3"/>
    <property type="match status" value="1"/>
</dbReference>
<name>A0A8S3Y934_PARAO</name>
<dbReference type="Proteomes" id="UP000691718">
    <property type="component" value="Unassembled WGS sequence"/>
</dbReference>
<dbReference type="GO" id="GO:0003779">
    <property type="term" value="F:actin binding"/>
    <property type="evidence" value="ECO:0007669"/>
    <property type="project" value="InterPro"/>
</dbReference>
<dbReference type="EMBL" id="CAJQZP010001616">
    <property type="protein sequence ID" value="CAG5056969.1"/>
    <property type="molecule type" value="Genomic_DNA"/>
</dbReference>
<dbReference type="PANTHER" id="PTHR46345">
    <property type="entry name" value="INVERTED FORMIN-2"/>
    <property type="match status" value="1"/>
</dbReference>
<dbReference type="PANTHER" id="PTHR46345:SF8">
    <property type="entry name" value="FORMIN 3, ISOFORM B"/>
    <property type="match status" value="1"/>
</dbReference>
<dbReference type="InterPro" id="IPR014768">
    <property type="entry name" value="GBD/FH3_dom"/>
</dbReference>
<feature type="compositionally biased region" description="Pro residues" evidence="1">
    <location>
        <begin position="258"/>
        <end position="273"/>
    </location>
</feature>
<evidence type="ECO:0000313" key="4">
    <source>
        <dbReference type="Proteomes" id="UP000691718"/>
    </source>
</evidence>
<dbReference type="PROSITE" id="PS51232">
    <property type="entry name" value="GBD_FH3"/>
    <property type="match status" value="1"/>
</dbReference>
<accession>A0A8S3Y934</accession>
<dbReference type="AlphaFoldDB" id="A0A8S3Y934"/>
<dbReference type="Pfam" id="PF06367">
    <property type="entry name" value="Drf_FH3"/>
    <property type="match status" value="1"/>
</dbReference>
<comment type="caution">
    <text evidence="3">The sequence shown here is derived from an EMBL/GenBank/DDBJ whole genome shotgun (WGS) entry which is preliminary data.</text>
</comment>
<feature type="compositionally biased region" description="Low complexity" evidence="1">
    <location>
        <begin position="274"/>
        <end position="296"/>
    </location>
</feature>
<feature type="compositionally biased region" description="Low complexity" evidence="1">
    <location>
        <begin position="303"/>
        <end position="319"/>
    </location>
</feature>
<reference evidence="3" key="1">
    <citation type="submission" date="2021-04" db="EMBL/GenBank/DDBJ databases">
        <authorList>
            <person name="Tunstrom K."/>
        </authorList>
    </citation>
    <scope>NUCLEOTIDE SEQUENCE</scope>
</reference>
<evidence type="ECO:0000256" key="1">
    <source>
        <dbReference type="SAM" id="MobiDB-lite"/>
    </source>
</evidence>
<keyword evidence="4" id="KW-1185">Reference proteome</keyword>
<proteinExistence type="predicted"/>
<evidence type="ECO:0000259" key="2">
    <source>
        <dbReference type="PROSITE" id="PS51232"/>
    </source>
</evidence>
<evidence type="ECO:0000313" key="3">
    <source>
        <dbReference type="EMBL" id="CAG5056969.1"/>
    </source>
</evidence>
<feature type="region of interest" description="Disordered" evidence="1">
    <location>
        <begin position="244"/>
        <end position="331"/>
    </location>
</feature>
<dbReference type="OrthoDB" id="26518at2759"/>